<dbReference type="Proteomes" id="UP000735302">
    <property type="component" value="Unassembled WGS sequence"/>
</dbReference>
<comment type="caution">
    <text evidence="2">The sequence shown here is derived from an EMBL/GenBank/DDBJ whole genome shotgun (WGS) entry which is preliminary data.</text>
</comment>
<evidence type="ECO:0000313" key="2">
    <source>
        <dbReference type="EMBL" id="GFN94868.1"/>
    </source>
</evidence>
<evidence type="ECO:0000256" key="1">
    <source>
        <dbReference type="SAM" id="MobiDB-lite"/>
    </source>
</evidence>
<keyword evidence="3" id="KW-1185">Reference proteome</keyword>
<gene>
    <name evidence="2" type="ORF">PoB_002137400</name>
</gene>
<feature type="region of interest" description="Disordered" evidence="1">
    <location>
        <begin position="40"/>
        <end position="73"/>
    </location>
</feature>
<accession>A0AAV3ZLW9</accession>
<dbReference type="AlphaFoldDB" id="A0AAV3ZLW9"/>
<evidence type="ECO:0000313" key="3">
    <source>
        <dbReference type="Proteomes" id="UP000735302"/>
    </source>
</evidence>
<proteinExistence type="predicted"/>
<name>A0AAV3ZLW9_9GAST</name>
<reference evidence="2 3" key="1">
    <citation type="journal article" date="2021" name="Elife">
        <title>Chloroplast acquisition without the gene transfer in kleptoplastic sea slugs, Plakobranchus ocellatus.</title>
        <authorList>
            <person name="Maeda T."/>
            <person name="Takahashi S."/>
            <person name="Yoshida T."/>
            <person name="Shimamura S."/>
            <person name="Takaki Y."/>
            <person name="Nagai Y."/>
            <person name="Toyoda A."/>
            <person name="Suzuki Y."/>
            <person name="Arimoto A."/>
            <person name="Ishii H."/>
            <person name="Satoh N."/>
            <person name="Nishiyama T."/>
            <person name="Hasebe M."/>
            <person name="Maruyama T."/>
            <person name="Minagawa J."/>
            <person name="Obokata J."/>
            <person name="Shigenobu S."/>
        </authorList>
    </citation>
    <scope>NUCLEOTIDE SEQUENCE [LARGE SCALE GENOMIC DNA]</scope>
</reference>
<feature type="compositionally biased region" description="Basic and acidic residues" evidence="1">
    <location>
        <begin position="1"/>
        <end position="10"/>
    </location>
</feature>
<feature type="region of interest" description="Disordered" evidence="1">
    <location>
        <begin position="1"/>
        <end position="25"/>
    </location>
</feature>
<protein>
    <submittedName>
        <fullName evidence="2">Uncharacterized protein</fullName>
    </submittedName>
</protein>
<organism evidence="2 3">
    <name type="scientific">Plakobranchus ocellatus</name>
    <dbReference type="NCBI Taxonomy" id="259542"/>
    <lineage>
        <taxon>Eukaryota</taxon>
        <taxon>Metazoa</taxon>
        <taxon>Spiralia</taxon>
        <taxon>Lophotrochozoa</taxon>
        <taxon>Mollusca</taxon>
        <taxon>Gastropoda</taxon>
        <taxon>Heterobranchia</taxon>
        <taxon>Euthyneura</taxon>
        <taxon>Panpulmonata</taxon>
        <taxon>Sacoglossa</taxon>
        <taxon>Placobranchoidea</taxon>
        <taxon>Plakobranchidae</taxon>
        <taxon>Plakobranchus</taxon>
    </lineage>
</organism>
<sequence>MPITPSDERLMKRKRSSMLVTHHERGSWSGTRIGLITAGDDAQVRPGIQPKTSARPCWSPTMSRDRGQAPGLG</sequence>
<dbReference type="EMBL" id="BLXT01002480">
    <property type="protein sequence ID" value="GFN94868.1"/>
    <property type="molecule type" value="Genomic_DNA"/>
</dbReference>